<keyword evidence="7" id="KW-1185">Reference proteome</keyword>
<proteinExistence type="inferred from homology"/>
<comment type="caution">
    <text evidence="6">The sequence shown here is derived from an EMBL/GenBank/DDBJ whole genome shotgun (WGS) entry which is preliminary data.</text>
</comment>
<dbReference type="SUPFAM" id="SSF53067">
    <property type="entry name" value="Actin-like ATPase domain"/>
    <property type="match status" value="2"/>
</dbReference>
<keyword evidence="3 6" id="KW-0418">Kinase</keyword>
<evidence type="ECO:0000256" key="2">
    <source>
        <dbReference type="ARBA" id="ARBA00022679"/>
    </source>
</evidence>
<evidence type="ECO:0000313" key="6">
    <source>
        <dbReference type="EMBL" id="GGC35029.1"/>
    </source>
</evidence>
<dbReference type="Proteomes" id="UP000597338">
    <property type="component" value="Unassembled WGS sequence"/>
</dbReference>
<evidence type="ECO:0000259" key="4">
    <source>
        <dbReference type="Pfam" id="PF00370"/>
    </source>
</evidence>
<feature type="domain" description="Carbohydrate kinase FGGY N-terminal" evidence="4">
    <location>
        <begin position="2"/>
        <end position="232"/>
    </location>
</feature>
<evidence type="ECO:0000313" key="7">
    <source>
        <dbReference type="Proteomes" id="UP000597338"/>
    </source>
</evidence>
<dbReference type="PANTHER" id="PTHR10196:SF67">
    <property type="entry name" value="SEDOHEPTULOKINASE"/>
    <property type="match status" value="1"/>
</dbReference>
<dbReference type="InterPro" id="IPR000577">
    <property type="entry name" value="Carb_kinase_FGGY"/>
</dbReference>
<keyword evidence="2" id="KW-0808">Transferase</keyword>
<organism evidence="6 7">
    <name type="scientific">Parapedobacter defluvii</name>
    <dbReference type="NCBI Taxonomy" id="2045106"/>
    <lineage>
        <taxon>Bacteria</taxon>
        <taxon>Pseudomonadati</taxon>
        <taxon>Bacteroidota</taxon>
        <taxon>Sphingobacteriia</taxon>
        <taxon>Sphingobacteriales</taxon>
        <taxon>Sphingobacteriaceae</taxon>
        <taxon>Parapedobacter</taxon>
    </lineage>
</organism>
<dbReference type="InterPro" id="IPR043129">
    <property type="entry name" value="ATPase_NBD"/>
</dbReference>
<dbReference type="Pfam" id="PF02782">
    <property type="entry name" value="FGGY_C"/>
    <property type="match status" value="1"/>
</dbReference>
<dbReference type="Gene3D" id="3.30.420.40">
    <property type="match status" value="2"/>
</dbReference>
<name>A0ABQ1M5H2_9SPHI</name>
<dbReference type="EMBL" id="BMIK01000010">
    <property type="protein sequence ID" value="GGC35029.1"/>
    <property type="molecule type" value="Genomic_DNA"/>
</dbReference>
<dbReference type="CDD" id="cd07777">
    <property type="entry name" value="ASKHA_NBD_FGGY_SHK"/>
    <property type="match status" value="1"/>
</dbReference>
<feature type="domain" description="Carbohydrate kinase FGGY C-terminal" evidence="5">
    <location>
        <begin position="243"/>
        <end position="432"/>
    </location>
</feature>
<gene>
    <name evidence="6" type="ORF">GCM10011386_28950</name>
</gene>
<evidence type="ECO:0000259" key="5">
    <source>
        <dbReference type="Pfam" id="PF02782"/>
    </source>
</evidence>
<dbReference type="PIRSF" id="PIRSF000538">
    <property type="entry name" value="GlpK"/>
    <property type="match status" value="1"/>
</dbReference>
<protein>
    <submittedName>
        <fullName evidence="6">Gluconate kinase</fullName>
    </submittedName>
</protein>
<evidence type="ECO:0000256" key="3">
    <source>
        <dbReference type="ARBA" id="ARBA00022777"/>
    </source>
</evidence>
<dbReference type="Pfam" id="PF00370">
    <property type="entry name" value="FGGY_N"/>
    <property type="match status" value="1"/>
</dbReference>
<dbReference type="GO" id="GO:0016301">
    <property type="term" value="F:kinase activity"/>
    <property type="evidence" value="ECO:0007669"/>
    <property type="project" value="UniProtKB-KW"/>
</dbReference>
<dbReference type="InterPro" id="IPR018485">
    <property type="entry name" value="FGGY_C"/>
</dbReference>
<comment type="similarity">
    <text evidence="1">Belongs to the FGGY kinase family.</text>
</comment>
<accession>A0ABQ1M5H2</accession>
<dbReference type="PANTHER" id="PTHR10196">
    <property type="entry name" value="SUGAR KINASE"/>
    <property type="match status" value="1"/>
</dbReference>
<sequence length="447" mass="48751">MYFVGIDIGTSSISGVAYTAKSRKIESVTVPNDAGISSAKRWERAQNPMRILEIVRTIIDDFSVRYTTIQGIGITGQMHGILYVNREGDAISPLYTWQDGRANLRYKTGMTYAAFLSEVTGHTVPTGFGLATHFYNSRNDLVPEGVAKICTITDFVVMKLVDLKTPVTDYSNAAGLGLFDVEQLNFDHAGLAKVGVDSSLLPDLAESTISRGHYRGIPVYMAIGDNQAAFLGSVSHLNSSIHVTVGTSSQVSVFSAKYMKIPGIETRPFPGGGYMLVGAALCGGQAFAMLRTFFEDTVAKFSTSSTEGIDFYKIMTSVIYKDDSSDLPIVETLFDGTRSAPDKRGHIENISTHNFTPDNLIIGLLKGICRELYQFYQALPEEVRKAKSVLVGSGNALKRNPLLCRAFEEQFNTALIFSPYDEEAAFGACLNAIAGSKNLDFEFIQLS</sequence>
<evidence type="ECO:0000256" key="1">
    <source>
        <dbReference type="ARBA" id="ARBA00009156"/>
    </source>
</evidence>
<dbReference type="InterPro" id="IPR018484">
    <property type="entry name" value="FGGY_N"/>
</dbReference>
<reference evidence="7" key="1">
    <citation type="journal article" date="2019" name="Int. J. Syst. Evol. Microbiol.">
        <title>The Global Catalogue of Microorganisms (GCM) 10K type strain sequencing project: providing services to taxonomists for standard genome sequencing and annotation.</title>
        <authorList>
            <consortium name="The Broad Institute Genomics Platform"/>
            <consortium name="The Broad Institute Genome Sequencing Center for Infectious Disease"/>
            <person name="Wu L."/>
            <person name="Ma J."/>
        </authorList>
    </citation>
    <scope>NUCLEOTIDE SEQUENCE [LARGE SCALE GENOMIC DNA]</scope>
    <source>
        <strain evidence="7">CGMCC 1.15342</strain>
    </source>
</reference>
<dbReference type="RefSeq" id="WP_188751924.1">
    <property type="nucleotide sequence ID" value="NZ_BMIK01000010.1"/>
</dbReference>